<proteinExistence type="inferred from homology"/>
<keyword evidence="2 8" id="KW-0813">Transport</keyword>
<dbReference type="Pfam" id="PF13715">
    <property type="entry name" value="CarbopepD_reg_2"/>
    <property type="match status" value="1"/>
</dbReference>
<dbReference type="InterPro" id="IPR008969">
    <property type="entry name" value="CarboxyPept-like_regulatory"/>
</dbReference>
<dbReference type="Proteomes" id="UP000199537">
    <property type="component" value="Unassembled WGS sequence"/>
</dbReference>
<evidence type="ECO:0000256" key="2">
    <source>
        <dbReference type="ARBA" id="ARBA00022448"/>
    </source>
</evidence>
<comment type="subcellular location">
    <subcellularLocation>
        <location evidence="1 8">Cell outer membrane</location>
        <topology evidence="1 8">Multi-pass membrane protein</topology>
    </subcellularLocation>
</comment>
<dbReference type="Gene3D" id="2.40.170.20">
    <property type="entry name" value="TonB-dependent receptor, beta-barrel domain"/>
    <property type="match status" value="1"/>
</dbReference>
<evidence type="ECO:0000256" key="8">
    <source>
        <dbReference type="PROSITE-ProRule" id="PRU01360"/>
    </source>
</evidence>
<dbReference type="InterPro" id="IPR023997">
    <property type="entry name" value="TonB-dep_OMP_SusC/RagA_CS"/>
</dbReference>
<name>A0A1I7MY24_9BACT</name>
<evidence type="ECO:0000256" key="9">
    <source>
        <dbReference type="RuleBase" id="RU003357"/>
    </source>
</evidence>
<accession>A0A1I7MY24</accession>
<evidence type="ECO:0000259" key="10">
    <source>
        <dbReference type="Pfam" id="PF00593"/>
    </source>
</evidence>
<dbReference type="NCBIfam" id="TIGR04056">
    <property type="entry name" value="OMP_RagA_SusC"/>
    <property type="match status" value="1"/>
</dbReference>
<dbReference type="SUPFAM" id="SSF49464">
    <property type="entry name" value="Carboxypeptidase regulatory domain-like"/>
    <property type="match status" value="1"/>
</dbReference>
<evidence type="ECO:0000256" key="6">
    <source>
        <dbReference type="ARBA" id="ARBA00023136"/>
    </source>
</evidence>
<organism evidence="12 13">
    <name type="scientific">Thermoflavifilum thermophilum</name>
    <dbReference type="NCBI Taxonomy" id="1393122"/>
    <lineage>
        <taxon>Bacteria</taxon>
        <taxon>Pseudomonadati</taxon>
        <taxon>Bacteroidota</taxon>
        <taxon>Chitinophagia</taxon>
        <taxon>Chitinophagales</taxon>
        <taxon>Chitinophagaceae</taxon>
        <taxon>Thermoflavifilum</taxon>
    </lineage>
</organism>
<dbReference type="Pfam" id="PF00593">
    <property type="entry name" value="TonB_dep_Rec_b-barrel"/>
    <property type="match status" value="1"/>
</dbReference>
<evidence type="ECO:0000313" key="12">
    <source>
        <dbReference type="EMBL" id="SFV27226.1"/>
    </source>
</evidence>
<evidence type="ECO:0000256" key="5">
    <source>
        <dbReference type="ARBA" id="ARBA00023077"/>
    </source>
</evidence>
<dbReference type="Gene3D" id="2.170.130.10">
    <property type="entry name" value="TonB-dependent receptor, plug domain"/>
    <property type="match status" value="1"/>
</dbReference>
<evidence type="ECO:0000256" key="4">
    <source>
        <dbReference type="ARBA" id="ARBA00022692"/>
    </source>
</evidence>
<dbReference type="NCBIfam" id="TIGR04057">
    <property type="entry name" value="SusC_RagA_signa"/>
    <property type="match status" value="1"/>
</dbReference>
<keyword evidence="6 8" id="KW-0472">Membrane</keyword>
<dbReference type="RefSeq" id="WP_092456119.1">
    <property type="nucleotide sequence ID" value="NZ_FPCJ01000001.1"/>
</dbReference>
<evidence type="ECO:0000256" key="1">
    <source>
        <dbReference type="ARBA" id="ARBA00004571"/>
    </source>
</evidence>
<evidence type="ECO:0000256" key="3">
    <source>
        <dbReference type="ARBA" id="ARBA00022452"/>
    </source>
</evidence>
<dbReference type="GO" id="GO:0009279">
    <property type="term" value="C:cell outer membrane"/>
    <property type="evidence" value="ECO:0007669"/>
    <property type="project" value="UniProtKB-SubCell"/>
</dbReference>
<dbReference type="OrthoDB" id="9768177at2"/>
<dbReference type="Pfam" id="PF07715">
    <property type="entry name" value="Plug"/>
    <property type="match status" value="1"/>
</dbReference>
<feature type="domain" description="TonB-dependent receptor-like beta-barrel" evidence="10">
    <location>
        <begin position="480"/>
        <end position="1041"/>
    </location>
</feature>
<dbReference type="InterPro" id="IPR039426">
    <property type="entry name" value="TonB-dep_rcpt-like"/>
</dbReference>
<keyword evidence="5 9" id="KW-0798">TonB box</keyword>
<evidence type="ECO:0000256" key="7">
    <source>
        <dbReference type="ARBA" id="ARBA00023237"/>
    </source>
</evidence>
<dbReference type="SUPFAM" id="SSF56935">
    <property type="entry name" value="Porins"/>
    <property type="match status" value="1"/>
</dbReference>
<dbReference type="InterPro" id="IPR037066">
    <property type="entry name" value="Plug_dom_sf"/>
</dbReference>
<dbReference type="InterPro" id="IPR012910">
    <property type="entry name" value="Plug_dom"/>
</dbReference>
<gene>
    <name evidence="12" type="ORF">SAMN05660895_0067</name>
</gene>
<evidence type="ECO:0000259" key="11">
    <source>
        <dbReference type="Pfam" id="PF07715"/>
    </source>
</evidence>
<keyword evidence="7 8" id="KW-0998">Cell outer membrane</keyword>
<dbReference type="STRING" id="1393122.SAMN05660895_0067"/>
<dbReference type="AlphaFoldDB" id="A0A1I7MY24"/>
<dbReference type="InterPro" id="IPR000531">
    <property type="entry name" value="Beta-barrel_TonB"/>
</dbReference>
<feature type="domain" description="TonB-dependent receptor plug" evidence="11">
    <location>
        <begin position="223"/>
        <end position="329"/>
    </location>
</feature>
<keyword evidence="13" id="KW-1185">Reference proteome</keyword>
<dbReference type="EMBL" id="FPCJ01000001">
    <property type="protein sequence ID" value="SFV27226.1"/>
    <property type="molecule type" value="Genomic_DNA"/>
</dbReference>
<dbReference type="InterPro" id="IPR036942">
    <property type="entry name" value="Beta-barrel_TonB_sf"/>
</dbReference>
<keyword evidence="3 8" id="KW-1134">Transmembrane beta strand</keyword>
<keyword evidence="4 8" id="KW-0812">Transmembrane</keyword>
<comment type="similarity">
    <text evidence="8 9">Belongs to the TonB-dependent receptor family.</text>
</comment>
<sequence length="1085" mass="121932">MKSYAYYQLLFSKPWKKISLIMRITTVLMLIFFLQVSARSYSQNERTFSFNFNSIRLGKALSLIEKQSQYRFLYNNKVVEANHHVNLQVKDASIDEVLHQIIPEGLTFQILPNHVVVILPAGEQVQVIRITGVVRDSAGRPLAGVTVKIKDTNTGTVTDAEGRFSIEVPDQQAVLVFTYVGYQTQEVPVSQYATGQELAVTLHPMASALNELVVVGYGTQRRSDITNAVTTIESKDFLKGAYNSPLQLIEGEIPGVVVSNVATADPNQSASVQIRGAASISAGNGPLIVIDGIPGGDLRTISYQDIASISVLRDAAASAIYGSRGANGVILIQTKKGQAGPVTVNYDGYIDHDGIAAKPEILSAEEFLAHNRDADYGARTDWYNALIRKNNIGQNHYVSVAGGSENSVFRISGNYLTKQAIDIASFRKEYGITGSFQQKAMDDLLEFNENIFYRITQEEYTNYDAFKMAVKLNPTLPIMDPNNPSEYNTLYGYDTYNPVQDLKTRENGADHTYSAVDLRIKFNILPNLNTEVSLSRQGHDRLGRFYSNSHSAESIQNDRTGRADLSDEKWTDYTFEWLGNYNLHVRKHDLQLLGGYSYQEFNDQGFSAENMDFPSDAFSYNNLGAGSWNLEEGRLGMSSWKSKEKTIAFLARANYNFNNTYYLSGSLRREGNTKFGPNNKWGNFPSLSAAWRLSRLSFLRDIRQINDLKIRLSYGVTGRSGFPRYTALARYTGYGMYPNENGEWIRVYGPANNYNPNLKWEKAISYDLGIDALLFNQRVNLSIDGFIRESKDLLSNYDVPVGTYVWDQMFVNVGTTVSKGIELLANVNVVNKENFQYSANISASYTRANLKSWSNQQFHLQYQDLAFLPSPGNPGYAYRLEEGTEIGSFYGYRYAGVDENGNILVWKNGVKGSEKIKATGEANADRDRTYIGHGFPRYELGFGNNINYKRFNLFLFFHGRFDYQILNLYQMYFGLQAEPNVNLLKDAYTRNGQIKSGKVICDYFLENGNYLKLANLSLSYSPKINLPHVNSIRIYGTIRNLFTLTKYTGLDPESVNVTGLTPGYGDLDVYPTTRTFTLGVNLILK</sequence>
<evidence type="ECO:0000313" key="13">
    <source>
        <dbReference type="Proteomes" id="UP000199537"/>
    </source>
</evidence>
<protein>
    <submittedName>
        <fullName evidence="12">TonB-linked outer membrane protein, SusC/RagA family</fullName>
    </submittedName>
</protein>
<dbReference type="PROSITE" id="PS52016">
    <property type="entry name" value="TONB_DEPENDENT_REC_3"/>
    <property type="match status" value="1"/>
</dbReference>
<dbReference type="Gene3D" id="2.60.40.1120">
    <property type="entry name" value="Carboxypeptidase-like, regulatory domain"/>
    <property type="match status" value="1"/>
</dbReference>
<reference evidence="13" key="1">
    <citation type="submission" date="2016-10" db="EMBL/GenBank/DDBJ databases">
        <authorList>
            <person name="Varghese N."/>
            <person name="Submissions S."/>
        </authorList>
    </citation>
    <scope>NUCLEOTIDE SEQUENCE [LARGE SCALE GENOMIC DNA]</scope>
    <source>
        <strain evidence="13">DSM 14807</strain>
    </source>
</reference>
<dbReference type="InterPro" id="IPR023996">
    <property type="entry name" value="TonB-dep_OMP_SusC/RagA"/>
</dbReference>